<dbReference type="InterPro" id="IPR051455">
    <property type="entry name" value="Bact_solute-bind_prot3"/>
</dbReference>
<evidence type="ECO:0000256" key="3">
    <source>
        <dbReference type="ARBA" id="ARBA00022729"/>
    </source>
</evidence>
<evidence type="ECO:0000313" key="7">
    <source>
        <dbReference type="Proteomes" id="UP000184139"/>
    </source>
</evidence>
<dbReference type="PANTHER" id="PTHR30085">
    <property type="entry name" value="AMINO ACID ABC TRANSPORTER PERMEASE"/>
    <property type="match status" value="1"/>
</dbReference>
<dbReference type="SMART" id="SM00062">
    <property type="entry name" value="PBPb"/>
    <property type="match status" value="1"/>
</dbReference>
<reference evidence="6 7" key="1">
    <citation type="submission" date="2016-11" db="EMBL/GenBank/DDBJ databases">
        <authorList>
            <person name="Jaros S."/>
            <person name="Januszkiewicz K."/>
            <person name="Wedrychowicz H."/>
        </authorList>
    </citation>
    <scope>NUCLEOTIDE SEQUENCE [LARGE SCALE GENOMIC DNA]</scope>
    <source>
        <strain evidence="6 7">DSM 9705</strain>
    </source>
</reference>
<feature type="domain" description="Solute-binding protein family 3/N-terminal" evidence="5">
    <location>
        <begin position="46"/>
        <end position="275"/>
    </location>
</feature>
<proteinExistence type="inferred from homology"/>
<keyword evidence="3" id="KW-0732">Signal</keyword>
<dbReference type="STRING" id="1121409.SAMN02745124_01703"/>
<gene>
    <name evidence="6" type="ORF">SAMN02745124_01703</name>
</gene>
<organism evidence="6 7">
    <name type="scientific">Desulfofustis glycolicus DSM 9705</name>
    <dbReference type="NCBI Taxonomy" id="1121409"/>
    <lineage>
        <taxon>Bacteria</taxon>
        <taxon>Pseudomonadati</taxon>
        <taxon>Thermodesulfobacteriota</taxon>
        <taxon>Desulfobulbia</taxon>
        <taxon>Desulfobulbales</taxon>
        <taxon>Desulfocapsaceae</taxon>
        <taxon>Desulfofustis</taxon>
    </lineage>
</organism>
<dbReference type="Proteomes" id="UP000184139">
    <property type="component" value="Unassembled WGS sequence"/>
</dbReference>
<evidence type="ECO:0000256" key="1">
    <source>
        <dbReference type="ARBA" id="ARBA00010333"/>
    </source>
</evidence>
<dbReference type="PROSITE" id="PS01039">
    <property type="entry name" value="SBP_BACTERIAL_3"/>
    <property type="match status" value="1"/>
</dbReference>
<name>A0A1M5VHT7_9BACT</name>
<accession>A0A1M5VHT7</accession>
<dbReference type="InterPro" id="IPR018313">
    <property type="entry name" value="SBP_3_CS"/>
</dbReference>
<evidence type="ECO:0000256" key="4">
    <source>
        <dbReference type="RuleBase" id="RU003744"/>
    </source>
</evidence>
<comment type="similarity">
    <text evidence="1 4">Belongs to the bacterial solute-binding protein 3 family.</text>
</comment>
<dbReference type="SUPFAM" id="SSF53850">
    <property type="entry name" value="Periplasmic binding protein-like II"/>
    <property type="match status" value="1"/>
</dbReference>
<dbReference type="PANTHER" id="PTHR30085:SF7">
    <property type="entry name" value="AMINO-ACID ABC TRANSPORTER-BINDING PROTEIN YHDW-RELATED"/>
    <property type="match status" value="1"/>
</dbReference>
<sequence>MLEWTDWIEEGRMTRCWQLLIGLIVLVGWASGAQAFTLETVKQRDLLNCGVTAGVRGFATADETGRWQGLDVDICRAVAAAVLGDAEKVKFVALPQQAQLTALLSGTVDMLSAMTPWTLTIDSSMGLLVTGISFYDGQSFLVKKRLGVKSALELDGATICLPDGRRRQDHLNDFFREHELRFTSTGFDTLELATRELVNGRCEVITDSRSRLYSLRLLLEHGDEYLVLPEVISREPHGPIVRQGDDGWFAIVRWVLFTLLTAEEYGLRSDTIDTVATDADPRVQDFIGQTGNFHKGLGLDARWAYRIINQVGNYAEIFERTVGHQSTIGMDRGLNALWNRGGLHYAPPMR</sequence>
<dbReference type="Pfam" id="PF00497">
    <property type="entry name" value="SBP_bac_3"/>
    <property type="match status" value="1"/>
</dbReference>
<dbReference type="InterPro" id="IPR001638">
    <property type="entry name" value="Solute-binding_3/MltF_N"/>
</dbReference>
<evidence type="ECO:0000259" key="5">
    <source>
        <dbReference type="SMART" id="SM00062"/>
    </source>
</evidence>
<protein>
    <submittedName>
        <fullName evidence="6">Amino acid ABC transporter substrate-binding protein, PAAT family (TC 3.A.1.3.-)</fullName>
    </submittedName>
</protein>
<dbReference type="Gene3D" id="3.40.190.10">
    <property type="entry name" value="Periplasmic binding protein-like II"/>
    <property type="match status" value="2"/>
</dbReference>
<dbReference type="AlphaFoldDB" id="A0A1M5VHT7"/>
<keyword evidence="2" id="KW-0813">Transport</keyword>
<evidence type="ECO:0000313" key="6">
    <source>
        <dbReference type="EMBL" id="SHH74770.1"/>
    </source>
</evidence>
<dbReference type="GO" id="GO:0006865">
    <property type="term" value="P:amino acid transport"/>
    <property type="evidence" value="ECO:0007669"/>
    <property type="project" value="TreeGrafter"/>
</dbReference>
<evidence type="ECO:0000256" key="2">
    <source>
        <dbReference type="ARBA" id="ARBA00022448"/>
    </source>
</evidence>
<keyword evidence="7" id="KW-1185">Reference proteome</keyword>
<dbReference type="EMBL" id="FQXS01000008">
    <property type="protein sequence ID" value="SHH74770.1"/>
    <property type="molecule type" value="Genomic_DNA"/>
</dbReference>